<keyword evidence="3" id="KW-1185">Reference proteome</keyword>
<feature type="domain" description="Myb-like" evidence="1">
    <location>
        <begin position="260"/>
        <end position="306"/>
    </location>
</feature>
<evidence type="ECO:0000259" key="1">
    <source>
        <dbReference type="PROSITE" id="PS50090"/>
    </source>
</evidence>
<gene>
    <name evidence="2" type="ORF">F1559_002008</name>
</gene>
<dbReference type="EMBL" id="VWRR01000017">
    <property type="protein sequence ID" value="KAF6000879.1"/>
    <property type="molecule type" value="Genomic_DNA"/>
</dbReference>
<dbReference type="AlphaFoldDB" id="A0A7J7IDW9"/>
<accession>A0A7J7IDW9</accession>
<dbReference type="InterPro" id="IPR009057">
    <property type="entry name" value="Homeodomain-like_sf"/>
</dbReference>
<evidence type="ECO:0000313" key="2">
    <source>
        <dbReference type="EMBL" id="KAF6000879.1"/>
    </source>
</evidence>
<reference evidence="2 3" key="1">
    <citation type="journal article" date="2020" name="J. Phycol.">
        <title>Comparative genome analysis reveals Cyanidiococcus gen. nov., a new extremophilic red algal genus sister to Cyanidioschyzon (Cyanidioschyzonaceae, Rhodophyta).</title>
        <authorList>
            <person name="Liu S.-L."/>
            <person name="Chiang Y.-R."/>
            <person name="Yoon H.S."/>
            <person name="Fu H.-Y."/>
        </authorList>
    </citation>
    <scope>NUCLEOTIDE SEQUENCE [LARGE SCALE GENOMIC DNA]</scope>
    <source>
        <strain evidence="2 3">THAL066</strain>
    </source>
</reference>
<evidence type="ECO:0000313" key="3">
    <source>
        <dbReference type="Proteomes" id="UP000530660"/>
    </source>
</evidence>
<dbReference type="PROSITE" id="PS50090">
    <property type="entry name" value="MYB_LIKE"/>
    <property type="match status" value="1"/>
</dbReference>
<dbReference type="Proteomes" id="UP000530660">
    <property type="component" value="Unassembled WGS sequence"/>
</dbReference>
<organism evidence="2 3">
    <name type="scientific">Cyanidiococcus yangmingshanensis</name>
    <dbReference type="NCBI Taxonomy" id="2690220"/>
    <lineage>
        <taxon>Eukaryota</taxon>
        <taxon>Rhodophyta</taxon>
        <taxon>Bangiophyceae</taxon>
        <taxon>Cyanidiales</taxon>
        <taxon>Cyanidiaceae</taxon>
        <taxon>Cyanidiococcus</taxon>
    </lineage>
</organism>
<dbReference type="InterPro" id="IPR001005">
    <property type="entry name" value="SANT/Myb"/>
</dbReference>
<name>A0A7J7IDW9_9RHOD</name>
<protein>
    <recommendedName>
        <fullName evidence="1">Myb-like domain-containing protein</fullName>
    </recommendedName>
</protein>
<comment type="caution">
    <text evidence="2">The sequence shown here is derived from an EMBL/GenBank/DDBJ whole genome shotgun (WGS) entry which is preliminary data.</text>
</comment>
<dbReference type="SUPFAM" id="SSF46689">
    <property type="entry name" value="Homeodomain-like"/>
    <property type="match status" value="1"/>
</dbReference>
<sequence>MEAVLRQEKFDQDPIESTASSYELERNKRLERNRNFLRQIWFETLGTSPAPLPVLKVSEQELKSRGEICVSVSLRRNDSMKKSKNARKLAETKVLSTPQKPVRRSERKRFRAMNGAEYVPGASDSDSQNGGLIEAEEHIEAVEGEHSAVKLDELYDMERYFSEIAPRSPHAPEPLRVDGHFRGWVDPQVAMRWGIASNSTDAWSTNGGGRFSYRNPLGSIGTGTRKGQLTAKEIARRSLQKNPNAYFYRHNEPGEEQWFGDWSPAEIERFVEVARLFGCGDKWGLFASYIPHRVGYQCSSAYREIILPSGMIFDPNYAMTYNGKAIYIGKHWGVPNQLAPKL</sequence>
<dbReference type="OrthoDB" id="10258692at2759"/>
<proteinExistence type="predicted"/>